<feature type="compositionally biased region" description="Low complexity" evidence="1">
    <location>
        <begin position="98"/>
        <end position="115"/>
    </location>
</feature>
<keyword evidence="2" id="KW-0812">Transmembrane</keyword>
<feature type="compositionally biased region" description="Pro residues" evidence="1">
    <location>
        <begin position="85"/>
        <end position="97"/>
    </location>
</feature>
<proteinExistence type="predicted"/>
<name>A0ABS5TZ32_9CELL</name>
<feature type="transmembrane region" description="Helical" evidence="2">
    <location>
        <begin position="128"/>
        <end position="147"/>
    </location>
</feature>
<keyword evidence="4" id="KW-1185">Reference proteome</keyword>
<dbReference type="EMBL" id="JAHBOH010000001">
    <property type="protein sequence ID" value="MBT0994402.1"/>
    <property type="molecule type" value="Genomic_DNA"/>
</dbReference>
<organism evidence="3 4">
    <name type="scientific">Cellulomonas fulva</name>
    <dbReference type="NCBI Taxonomy" id="2835530"/>
    <lineage>
        <taxon>Bacteria</taxon>
        <taxon>Bacillati</taxon>
        <taxon>Actinomycetota</taxon>
        <taxon>Actinomycetes</taxon>
        <taxon>Micrococcales</taxon>
        <taxon>Cellulomonadaceae</taxon>
        <taxon>Cellulomonas</taxon>
    </lineage>
</organism>
<gene>
    <name evidence="3" type="ORF">KIN34_08900</name>
</gene>
<protein>
    <submittedName>
        <fullName evidence="3">Uncharacterized protein</fullName>
    </submittedName>
</protein>
<dbReference type="Proteomes" id="UP000722125">
    <property type="component" value="Unassembled WGS sequence"/>
</dbReference>
<keyword evidence="2" id="KW-1133">Transmembrane helix</keyword>
<feature type="region of interest" description="Disordered" evidence="1">
    <location>
        <begin position="1"/>
        <end position="55"/>
    </location>
</feature>
<feature type="region of interest" description="Disordered" evidence="1">
    <location>
        <begin position="81"/>
        <end position="115"/>
    </location>
</feature>
<dbReference type="RefSeq" id="WP_214349413.1">
    <property type="nucleotide sequence ID" value="NZ_JAHBOH010000001.1"/>
</dbReference>
<comment type="caution">
    <text evidence="3">The sequence shown here is derived from an EMBL/GenBank/DDBJ whole genome shotgun (WGS) entry which is preliminary data.</text>
</comment>
<reference evidence="3 4" key="1">
    <citation type="submission" date="2021-05" db="EMBL/GenBank/DDBJ databases">
        <title>Description of Cellulomonas sp. DKR-3 sp. nov.</title>
        <authorList>
            <person name="Dahal R.H."/>
            <person name="Chaudhary D.K."/>
        </authorList>
    </citation>
    <scope>NUCLEOTIDE SEQUENCE [LARGE SCALE GENOMIC DNA]</scope>
    <source>
        <strain evidence="3 4">DKR-3</strain>
    </source>
</reference>
<feature type="compositionally biased region" description="Basic and acidic residues" evidence="1">
    <location>
        <begin position="1"/>
        <end position="14"/>
    </location>
</feature>
<feature type="transmembrane region" description="Helical" evidence="2">
    <location>
        <begin position="153"/>
        <end position="174"/>
    </location>
</feature>
<keyword evidence="2" id="KW-0472">Membrane</keyword>
<accession>A0ABS5TZ32</accession>
<sequence length="187" mass="18943">MSTAAERPEDRTETVEDVEVTEPTAEQTRAEQKTAEQMTAEQTPVDHGSEEQPTVALPTVAEPTLAEPTLAVPTLAEPTLAVPTVPGPTSAPAPTGPAAPVRGSDEPAATSAAASTPLVDARTLRVGTVVWGLVLAVLGVGVLAWAGDRRIDVGLAAILLVAGAGVALLVGSLVTGARQRRRAGLPG</sequence>
<evidence type="ECO:0000313" key="4">
    <source>
        <dbReference type="Proteomes" id="UP000722125"/>
    </source>
</evidence>
<evidence type="ECO:0000256" key="2">
    <source>
        <dbReference type="SAM" id="Phobius"/>
    </source>
</evidence>
<evidence type="ECO:0000256" key="1">
    <source>
        <dbReference type="SAM" id="MobiDB-lite"/>
    </source>
</evidence>
<evidence type="ECO:0000313" key="3">
    <source>
        <dbReference type="EMBL" id="MBT0994402.1"/>
    </source>
</evidence>